<protein>
    <submittedName>
        <fullName evidence="2">Uncharacterized protein</fullName>
    </submittedName>
</protein>
<evidence type="ECO:0000313" key="3">
    <source>
        <dbReference type="Proteomes" id="UP000188354"/>
    </source>
</evidence>
<dbReference type="Gramene" id="OIV97967">
    <property type="protein sequence ID" value="OIV97967"/>
    <property type="gene ID" value="TanjilG_14067"/>
</dbReference>
<dbReference type="Pfam" id="PF03004">
    <property type="entry name" value="Transposase_24"/>
    <property type="match status" value="1"/>
</dbReference>
<feature type="compositionally biased region" description="Acidic residues" evidence="1">
    <location>
        <begin position="66"/>
        <end position="91"/>
    </location>
</feature>
<organism evidence="2 3">
    <name type="scientific">Lupinus angustifolius</name>
    <name type="common">Narrow-leaved blue lupine</name>
    <dbReference type="NCBI Taxonomy" id="3871"/>
    <lineage>
        <taxon>Eukaryota</taxon>
        <taxon>Viridiplantae</taxon>
        <taxon>Streptophyta</taxon>
        <taxon>Embryophyta</taxon>
        <taxon>Tracheophyta</taxon>
        <taxon>Spermatophyta</taxon>
        <taxon>Magnoliopsida</taxon>
        <taxon>eudicotyledons</taxon>
        <taxon>Gunneridae</taxon>
        <taxon>Pentapetalae</taxon>
        <taxon>rosids</taxon>
        <taxon>fabids</taxon>
        <taxon>Fabales</taxon>
        <taxon>Fabaceae</taxon>
        <taxon>Papilionoideae</taxon>
        <taxon>50 kb inversion clade</taxon>
        <taxon>genistoids sensu lato</taxon>
        <taxon>core genistoids</taxon>
        <taxon>Genisteae</taxon>
        <taxon>Lupinus</taxon>
    </lineage>
</organism>
<keyword evidence="3" id="KW-1185">Reference proteome</keyword>
<feature type="region of interest" description="Disordered" evidence="1">
    <location>
        <begin position="53"/>
        <end position="91"/>
    </location>
</feature>
<dbReference type="EMBL" id="CM007374">
    <property type="protein sequence ID" value="OIV97967.1"/>
    <property type="molecule type" value="Genomic_DNA"/>
</dbReference>
<feature type="compositionally biased region" description="Polar residues" evidence="1">
    <location>
        <begin position="55"/>
        <end position="64"/>
    </location>
</feature>
<name>A0A1J7GC50_LUPAN</name>
<dbReference type="Proteomes" id="UP000188354">
    <property type="component" value="Chromosome LG14"/>
</dbReference>
<evidence type="ECO:0000256" key="1">
    <source>
        <dbReference type="SAM" id="MobiDB-lite"/>
    </source>
</evidence>
<sequence>MSTSTSNVQSKKQHQRMNPFQKRQFTTIIGNQAKGAMSEQICKKKKITKKCPSMSLDNFLNNNQEYEYEHEGEDELEGEDEQEEGEDREENDEIYEVGEDINHQNEQVDESNNSTEQDIPEPHFKELIRYWSLGNIQEMSEQNSKNKAQQKWRHRTGLVNFGVIRERLRATKENKVMPNQAEMFCETRQSKKGEPLDQETTNAMQNHLEDNLPYTV</sequence>
<gene>
    <name evidence="2" type="ORF">TanjilG_14067</name>
</gene>
<dbReference type="InterPro" id="IPR004252">
    <property type="entry name" value="Probable_transposase_24"/>
</dbReference>
<accession>A0A1J7GC50</accession>
<reference evidence="2 3" key="1">
    <citation type="journal article" date="2017" name="Plant Biotechnol. J.">
        <title>A comprehensive draft genome sequence for lupin (Lupinus angustifolius), an emerging health food: insights into plant-microbe interactions and legume evolution.</title>
        <authorList>
            <person name="Hane J.K."/>
            <person name="Ming Y."/>
            <person name="Kamphuis L.G."/>
            <person name="Nelson M.N."/>
            <person name="Garg G."/>
            <person name="Atkins C.A."/>
            <person name="Bayer P.E."/>
            <person name="Bravo A."/>
            <person name="Bringans S."/>
            <person name="Cannon S."/>
            <person name="Edwards D."/>
            <person name="Foley R."/>
            <person name="Gao L.L."/>
            <person name="Harrison M.J."/>
            <person name="Huang W."/>
            <person name="Hurgobin B."/>
            <person name="Li S."/>
            <person name="Liu C.W."/>
            <person name="McGrath A."/>
            <person name="Morahan G."/>
            <person name="Murray J."/>
            <person name="Weller J."/>
            <person name="Jian J."/>
            <person name="Singh K.B."/>
        </authorList>
    </citation>
    <scope>NUCLEOTIDE SEQUENCE [LARGE SCALE GENOMIC DNA]</scope>
    <source>
        <strain evidence="3">cv. Tanjil</strain>
        <tissue evidence="2">Whole plant</tissue>
    </source>
</reference>
<proteinExistence type="predicted"/>
<evidence type="ECO:0000313" key="2">
    <source>
        <dbReference type="EMBL" id="OIV97967.1"/>
    </source>
</evidence>
<dbReference type="AlphaFoldDB" id="A0A1J7GC50"/>
<feature type="region of interest" description="Disordered" evidence="1">
    <location>
        <begin position="1"/>
        <end position="24"/>
    </location>
</feature>